<dbReference type="InterPro" id="IPR012902">
    <property type="entry name" value="N_methyl_site"/>
</dbReference>
<gene>
    <name evidence="4" type="ORF">WAX74_07055</name>
</gene>
<evidence type="ECO:0000256" key="2">
    <source>
        <dbReference type="ARBA" id="ARBA00023287"/>
    </source>
</evidence>
<sequence>MKKKLSNQEAGFTLIEIIASVLLLTVVITLFITLIPQMFNMNIRTEENLSAVSIGKKVLADIKENKYDSEITQLKNSSAIDTNLTITSYNPYKVVVTFSPTPDVEGSIQTLYPLKISIEDSSGKQLTTTYGYSD</sequence>
<keyword evidence="3" id="KW-0812">Transmembrane</keyword>
<comment type="caution">
    <text evidence="4">The sequence shown here is derived from an EMBL/GenBank/DDBJ whole genome shotgun (WGS) entry which is preliminary data.</text>
</comment>
<feature type="transmembrane region" description="Helical" evidence="3">
    <location>
        <begin position="12"/>
        <end position="35"/>
    </location>
</feature>
<proteinExistence type="predicted"/>
<keyword evidence="3" id="KW-1133">Transmembrane helix</keyword>
<name>A0ABU8F315_9BACI</name>
<dbReference type="PROSITE" id="PS00409">
    <property type="entry name" value="PROKAR_NTER_METHYL"/>
    <property type="match status" value="1"/>
</dbReference>
<evidence type="ECO:0008006" key="6">
    <source>
        <dbReference type="Google" id="ProtNLM"/>
    </source>
</evidence>
<accession>A0ABU8F315</accession>
<organism evidence="4 5">
    <name type="scientific">Psychrobacillus mangrovi</name>
    <dbReference type="NCBI Taxonomy" id="3117745"/>
    <lineage>
        <taxon>Bacteria</taxon>
        <taxon>Bacillati</taxon>
        <taxon>Bacillota</taxon>
        <taxon>Bacilli</taxon>
        <taxon>Bacillales</taxon>
        <taxon>Bacillaceae</taxon>
        <taxon>Psychrobacillus</taxon>
    </lineage>
</organism>
<comment type="subcellular location">
    <subcellularLocation>
        <location evidence="1">Cell surface</location>
    </subcellularLocation>
</comment>
<evidence type="ECO:0000256" key="1">
    <source>
        <dbReference type="ARBA" id="ARBA00004241"/>
    </source>
</evidence>
<reference evidence="4 5" key="1">
    <citation type="submission" date="2024-01" db="EMBL/GenBank/DDBJ databases">
        <title>Seven novel Bacillus-like species.</title>
        <authorList>
            <person name="Liu G."/>
        </authorList>
    </citation>
    <scope>NUCLEOTIDE SEQUENCE [LARGE SCALE GENOMIC DNA]</scope>
    <source>
        <strain evidence="4 5">FJAT-51614</strain>
    </source>
</reference>
<keyword evidence="5" id="KW-1185">Reference proteome</keyword>
<keyword evidence="2" id="KW-0178">Competence</keyword>
<evidence type="ECO:0000313" key="5">
    <source>
        <dbReference type="Proteomes" id="UP001364890"/>
    </source>
</evidence>
<dbReference type="RefSeq" id="WP_336496954.1">
    <property type="nucleotide sequence ID" value="NZ_JBAWSY010000003.1"/>
</dbReference>
<evidence type="ECO:0000256" key="3">
    <source>
        <dbReference type="SAM" id="Phobius"/>
    </source>
</evidence>
<evidence type="ECO:0000313" key="4">
    <source>
        <dbReference type="EMBL" id="MEI4769402.1"/>
    </source>
</evidence>
<keyword evidence="3" id="KW-0472">Membrane</keyword>
<dbReference type="Proteomes" id="UP001364890">
    <property type="component" value="Unassembled WGS sequence"/>
</dbReference>
<protein>
    <recommendedName>
        <fullName evidence="6">Prepilin-type N-terminal cleavage/methylation domain-containing protein</fullName>
    </recommendedName>
</protein>
<dbReference type="EMBL" id="JBAWSY010000003">
    <property type="protein sequence ID" value="MEI4769402.1"/>
    <property type="molecule type" value="Genomic_DNA"/>
</dbReference>